<keyword evidence="1" id="KW-0812">Transmembrane</keyword>
<proteinExistence type="predicted"/>
<dbReference type="STRING" id="1611254.A0A2G5UKX1"/>
<dbReference type="Proteomes" id="UP000230233">
    <property type="component" value="Chromosome III"/>
</dbReference>
<keyword evidence="3" id="KW-1185">Reference proteome</keyword>
<keyword evidence="1" id="KW-1133">Transmembrane helix</keyword>
<feature type="transmembrane region" description="Helical" evidence="1">
    <location>
        <begin position="141"/>
        <end position="161"/>
    </location>
</feature>
<organism evidence="2 3">
    <name type="scientific">Caenorhabditis nigoni</name>
    <dbReference type="NCBI Taxonomy" id="1611254"/>
    <lineage>
        <taxon>Eukaryota</taxon>
        <taxon>Metazoa</taxon>
        <taxon>Ecdysozoa</taxon>
        <taxon>Nematoda</taxon>
        <taxon>Chromadorea</taxon>
        <taxon>Rhabditida</taxon>
        <taxon>Rhabditina</taxon>
        <taxon>Rhabditomorpha</taxon>
        <taxon>Rhabditoidea</taxon>
        <taxon>Rhabditidae</taxon>
        <taxon>Peloderinae</taxon>
        <taxon>Caenorhabditis</taxon>
    </lineage>
</organism>
<gene>
    <name evidence="2" type="primary">Cnig_chr_III.g11426</name>
    <name evidence="2" type="ORF">B9Z55_011426</name>
</gene>
<evidence type="ECO:0008006" key="4">
    <source>
        <dbReference type="Google" id="ProtNLM"/>
    </source>
</evidence>
<sequence length="177" mass="19612">MVGDTLKLALEVTPSENFGILPRNCFAVNIESGERYTLTDEQGCAIDESLFPQWSVTNSAKVQAMFSVQYLHASLSSRFRRHHQTTSPLLNDEIRQELVLMSGVESLAVSSIINVKDSMTSDDEDAVASESQTTSSICVKWAPLLIALVSFVVCSLVLLYLCSKKPKTMDLESEIRF</sequence>
<keyword evidence="1" id="KW-0472">Membrane</keyword>
<accession>A0A2G5UKX1</accession>
<evidence type="ECO:0000256" key="1">
    <source>
        <dbReference type="SAM" id="Phobius"/>
    </source>
</evidence>
<comment type="caution">
    <text evidence="2">The sequence shown here is derived from an EMBL/GenBank/DDBJ whole genome shotgun (WGS) entry which is preliminary data.</text>
</comment>
<evidence type="ECO:0000313" key="2">
    <source>
        <dbReference type="EMBL" id="PIC39876.1"/>
    </source>
</evidence>
<reference evidence="3" key="1">
    <citation type="submission" date="2017-10" db="EMBL/GenBank/DDBJ databases">
        <title>Rapid genome shrinkage in a self-fertile nematode reveals novel sperm competition proteins.</title>
        <authorList>
            <person name="Yin D."/>
            <person name="Schwarz E.M."/>
            <person name="Thomas C.G."/>
            <person name="Felde R.L."/>
            <person name="Korf I.F."/>
            <person name="Cutter A.D."/>
            <person name="Schartner C.M."/>
            <person name="Ralston E.J."/>
            <person name="Meyer B.J."/>
            <person name="Haag E.S."/>
        </authorList>
    </citation>
    <scope>NUCLEOTIDE SEQUENCE [LARGE SCALE GENOMIC DNA]</scope>
    <source>
        <strain evidence="3">JU1422</strain>
    </source>
</reference>
<name>A0A2G5UKX1_9PELO</name>
<evidence type="ECO:0000313" key="3">
    <source>
        <dbReference type="Proteomes" id="UP000230233"/>
    </source>
</evidence>
<dbReference type="EMBL" id="PDUG01000003">
    <property type="protein sequence ID" value="PIC39876.1"/>
    <property type="molecule type" value="Genomic_DNA"/>
</dbReference>
<dbReference type="OrthoDB" id="5873155at2759"/>
<dbReference type="AlphaFoldDB" id="A0A2G5UKX1"/>
<protein>
    <recommendedName>
        <fullName evidence="4">ZP domain-containing protein</fullName>
    </recommendedName>
</protein>